<organism evidence="2 3">
    <name type="scientific">Brevibacterium gallinarum</name>
    <dbReference type="NCBI Taxonomy" id="2762220"/>
    <lineage>
        <taxon>Bacteria</taxon>
        <taxon>Bacillati</taxon>
        <taxon>Actinomycetota</taxon>
        <taxon>Actinomycetes</taxon>
        <taxon>Micrococcales</taxon>
        <taxon>Brevibacteriaceae</taxon>
        <taxon>Brevibacterium</taxon>
    </lineage>
</organism>
<comment type="caution">
    <text evidence="2">The sequence shown here is derived from an EMBL/GenBank/DDBJ whole genome shotgun (WGS) entry which is preliminary data.</text>
</comment>
<keyword evidence="3" id="KW-1185">Reference proteome</keyword>
<proteinExistence type="predicted"/>
<evidence type="ECO:0000313" key="3">
    <source>
        <dbReference type="Proteomes" id="UP000651517"/>
    </source>
</evidence>
<dbReference type="Pfam" id="PF02515">
    <property type="entry name" value="CoA_transf_3"/>
    <property type="match status" value="1"/>
</dbReference>
<dbReference type="InterPro" id="IPR050483">
    <property type="entry name" value="CoA-transferase_III_domain"/>
</dbReference>
<dbReference type="RefSeq" id="WP_191727087.1">
    <property type="nucleotide sequence ID" value="NZ_JACSPY010000016.1"/>
</dbReference>
<dbReference type="GO" id="GO:0016740">
    <property type="term" value="F:transferase activity"/>
    <property type="evidence" value="ECO:0007669"/>
    <property type="project" value="UniProtKB-KW"/>
</dbReference>
<evidence type="ECO:0000256" key="1">
    <source>
        <dbReference type="ARBA" id="ARBA00022679"/>
    </source>
</evidence>
<dbReference type="Proteomes" id="UP000651517">
    <property type="component" value="Unassembled WGS sequence"/>
</dbReference>
<dbReference type="EMBL" id="JACSPY010000016">
    <property type="protein sequence ID" value="MBD8021631.1"/>
    <property type="molecule type" value="Genomic_DNA"/>
</dbReference>
<dbReference type="PANTHER" id="PTHR48207:SF3">
    <property type="entry name" value="SUCCINATE--HYDROXYMETHYLGLUTARATE COA-TRANSFERASE"/>
    <property type="match status" value="1"/>
</dbReference>
<reference evidence="2 3" key="1">
    <citation type="submission" date="2020-08" db="EMBL/GenBank/DDBJ databases">
        <title>A Genomic Blueprint of the Chicken Gut Microbiome.</title>
        <authorList>
            <person name="Gilroy R."/>
            <person name="Ravi A."/>
            <person name="Getino M."/>
            <person name="Pursley I."/>
            <person name="Horton D.L."/>
            <person name="Alikhan N.-F."/>
            <person name="Baker D."/>
            <person name="Gharbi K."/>
            <person name="Hall N."/>
            <person name="Watson M."/>
            <person name="Adriaenssens E.M."/>
            <person name="Foster-Nyarko E."/>
            <person name="Jarju S."/>
            <person name="Secka A."/>
            <person name="Antonio M."/>
            <person name="Oren A."/>
            <person name="Chaudhuri R."/>
            <person name="La Ragione R.M."/>
            <person name="Hildebrand F."/>
            <person name="Pallen M.J."/>
        </authorList>
    </citation>
    <scope>NUCLEOTIDE SEQUENCE [LARGE SCALE GENOMIC DNA]</scope>
    <source>
        <strain evidence="2 3">Re57</strain>
    </source>
</reference>
<accession>A0ABR8WX10</accession>
<dbReference type="SUPFAM" id="SSF89796">
    <property type="entry name" value="CoA-transferase family III (CaiB/BaiF)"/>
    <property type="match status" value="1"/>
</dbReference>
<protein>
    <submittedName>
        <fullName evidence="2">CoA transferase</fullName>
    </submittedName>
</protein>
<dbReference type="InterPro" id="IPR023606">
    <property type="entry name" value="CoA-Trfase_III_dom_1_sf"/>
</dbReference>
<dbReference type="Gene3D" id="3.30.1540.10">
    <property type="entry name" value="formyl-coa transferase, domain 3"/>
    <property type="match status" value="1"/>
</dbReference>
<dbReference type="InterPro" id="IPR044855">
    <property type="entry name" value="CoA-Trfase_III_dom3_sf"/>
</dbReference>
<name>A0ABR8WX10_9MICO</name>
<evidence type="ECO:0000313" key="2">
    <source>
        <dbReference type="EMBL" id="MBD8021631.1"/>
    </source>
</evidence>
<gene>
    <name evidence="2" type="ORF">H9634_12655</name>
</gene>
<keyword evidence="1 2" id="KW-0808">Transferase</keyword>
<dbReference type="InterPro" id="IPR003673">
    <property type="entry name" value="CoA-Trfase_fam_III"/>
</dbReference>
<dbReference type="Gene3D" id="3.40.50.10540">
    <property type="entry name" value="Crotonobetainyl-coa:carnitine coa-transferase, domain 1"/>
    <property type="match status" value="1"/>
</dbReference>
<dbReference type="PANTHER" id="PTHR48207">
    <property type="entry name" value="SUCCINATE--HYDROXYMETHYLGLUTARATE COA-TRANSFERASE"/>
    <property type="match status" value="1"/>
</dbReference>
<sequence length="403" mass="42881">MPLQPLAGITVFENDSFVAGPSSCLALSQLGAEVIKIDPIKGGPDIDRWPLTADGASIYWGTLNRNKRSVAIDLRSEEGQELAQALITSPGENAGVFVENNVGRPFLADEVLRAKRADLIHVKVQGSADGGPGVDYTVNAETGIPLMTGPVDSPGPVNHVLPAWDLVCGQAAVTAVVMGLYHRAATGEGLYESIALKDVALAAVANLGWYTETLQPAGERAKQGNHIFGSFGASFRTADGRHVMITAITKRQWGNLVQVTGLEAVIDALQTSLETDFTLETNRYTYREILESLFKPWFAQRTAQQVAADLEGSGVLWGPYASAGEVAREALDSDQSGVLRSIESETLGTMLVGAQPIRVNDEYLTDAQPTVFGAETKAVLSERLGLDSAELGRLHDAGVIGGR</sequence>